<protein>
    <submittedName>
        <fullName evidence="2">Uncharacterized protein</fullName>
    </submittedName>
</protein>
<dbReference type="Proteomes" id="UP000001396">
    <property type="component" value="Unassembled WGS sequence"/>
</dbReference>
<dbReference type="RefSeq" id="XP_020430543.1">
    <property type="nucleotide sequence ID" value="XM_020579868.1"/>
</dbReference>
<dbReference type="AlphaFoldDB" id="D3BKI8"/>
<dbReference type="OMA" id="RKERVWT"/>
<comment type="caution">
    <text evidence="2">The sequence shown here is derived from an EMBL/GenBank/DDBJ whole genome shotgun (WGS) entry which is preliminary data.</text>
</comment>
<dbReference type="GeneID" id="31364545"/>
<sequence>MSNKNLVSHFEKEIQKANEPAGAKERVWTPKKDDDYSKQTGLKVGKGTPPPKKSISQLP</sequence>
<dbReference type="EMBL" id="ADBJ01000038">
    <property type="protein sequence ID" value="EFA78418.1"/>
    <property type="molecule type" value="Genomic_DNA"/>
</dbReference>
<name>D3BKI8_HETP5</name>
<feature type="compositionally biased region" description="Basic and acidic residues" evidence="1">
    <location>
        <begin position="9"/>
        <end position="37"/>
    </location>
</feature>
<dbReference type="InParanoid" id="D3BKI8"/>
<proteinExistence type="predicted"/>
<dbReference type="FunCoup" id="D3BKI8">
    <property type="interactions" value="8"/>
</dbReference>
<evidence type="ECO:0000313" key="3">
    <source>
        <dbReference type="Proteomes" id="UP000001396"/>
    </source>
</evidence>
<feature type="region of interest" description="Disordered" evidence="1">
    <location>
        <begin position="1"/>
        <end position="59"/>
    </location>
</feature>
<gene>
    <name evidence="2" type="ORF">PPL_09069</name>
</gene>
<reference evidence="2 3" key="1">
    <citation type="journal article" date="2011" name="Genome Res.">
        <title>Phylogeny-wide analysis of social amoeba genomes highlights ancient origins for complex intercellular communication.</title>
        <authorList>
            <person name="Heidel A.J."/>
            <person name="Lawal H.M."/>
            <person name="Felder M."/>
            <person name="Schilde C."/>
            <person name="Helps N.R."/>
            <person name="Tunggal B."/>
            <person name="Rivero F."/>
            <person name="John U."/>
            <person name="Schleicher M."/>
            <person name="Eichinger L."/>
            <person name="Platzer M."/>
            <person name="Noegel A.A."/>
            <person name="Schaap P."/>
            <person name="Gloeckner G."/>
        </authorList>
    </citation>
    <scope>NUCLEOTIDE SEQUENCE [LARGE SCALE GENOMIC DNA]</scope>
    <source>
        <strain evidence="3">ATCC 26659 / Pp 5 / PN500</strain>
    </source>
</reference>
<evidence type="ECO:0000313" key="2">
    <source>
        <dbReference type="EMBL" id="EFA78418.1"/>
    </source>
</evidence>
<evidence type="ECO:0000256" key="1">
    <source>
        <dbReference type="SAM" id="MobiDB-lite"/>
    </source>
</evidence>
<keyword evidence="3" id="KW-1185">Reference proteome</keyword>
<organism evidence="2 3">
    <name type="scientific">Heterostelium pallidum (strain ATCC 26659 / Pp 5 / PN500)</name>
    <name type="common">Cellular slime mold</name>
    <name type="synonym">Polysphondylium pallidum</name>
    <dbReference type="NCBI Taxonomy" id="670386"/>
    <lineage>
        <taxon>Eukaryota</taxon>
        <taxon>Amoebozoa</taxon>
        <taxon>Evosea</taxon>
        <taxon>Eumycetozoa</taxon>
        <taxon>Dictyostelia</taxon>
        <taxon>Acytosteliales</taxon>
        <taxon>Acytosteliaceae</taxon>
        <taxon>Heterostelium</taxon>
    </lineage>
</organism>
<accession>D3BKI8</accession>